<dbReference type="Proteomes" id="UP001499979">
    <property type="component" value="Unassembled WGS sequence"/>
</dbReference>
<organism evidence="2 3">
    <name type="scientific">Nocardioides aquiterrae</name>
    <dbReference type="NCBI Taxonomy" id="203799"/>
    <lineage>
        <taxon>Bacteria</taxon>
        <taxon>Bacillati</taxon>
        <taxon>Actinomycetota</taxon>
        <taxon>Actinomycetes</taxon>
        <taxon>Propionibacteriales</taxon>
        <taxon>Nocardioidaceae</taxon>
        <taxon>Nocardioides</taxon>
    </lineage>
</organism>
<sequence>MIQPSWGTVMPMEETPICASVERDLDLSVDELVTSTASTASTGSTASAPAAPDTGKQAPA</sequence>
<feature type="region of interest" description="Disordered" evidence="1">
    <location>
        <begin position="36"/>
        <end position="60"/>
    </location>
</feature>
<gene>
    <name evidence="2" type="ORF">GCM10009606_28580</name>
</gene>
<evidence type="ECO:0000313" key="2">
    <source>
        <dbReference type="EMBL" id="GAA1148147.1"/>
    </source>
</evidence>
<dbReference type="EMBL" id="BAAAJE010000015">
    <property type="protein sequence ID" value="GAA1148147.1"/>
    <property type="molecule type" value="Genomic_DNA"/>
</dbReference>
<keyword evidence="3" id="KW-1185">Reference proteome</keyword>
<name>A0ABN1UEW7_9ACTN</name>
<evidence type="ECO:0000313" key="3">
    <source>
        <dbReference type="Proteomes" id="UP001499979"/>
    </source>
</evidence>
<comment type="caution">
    <text evidence="2">The sequence shown here is derived from an EMBL/GenBank/DDBJ whole genome shotgun (WGS) entry which is preliminary data.</text>
</comment>
<evidence type="ECO:0000256" key="1">
    <source>
        <dbReference type="SAM" id="MobiDB-lite"/>
    </source>
</evidence>
<proteinExistence type="predicted"/>
<reference evidence="2 3" key="1">
    <citation type="journal article" date="2019" name="Int. J. Syst. Evol. Microbiol.">
        <title>The Global Catalogue of Microorganisms (GCM) 10K type strain sequencing project: providing services to taxonomists for standard genome sequencing and annotation.</title>
        <authorList>
            <consortium name="The Broad Institute Genomics Platform"/>
            <consortium name="The Broad Institute Genome Sequencing Center for Infectious Disease"/>
            <person name="Wu L."/>
            <person name="Ma J."/>
        </authorList>
    </citation>
    <scope>NUCLEOTIDE SEQUENCE [LARGE SCALE GENOMIC DNA]</scope>
    <source>
        <strain evidence="2 3">JCM 11813</strain>
    </source>
</reference>
<protein>
    <submittedName>
        <fullName evidence="2">Uncharacterized protein</fullName>
    </submittedName>
</protein>
<accession>A0ABN1UEW7</accession>